<evidence type="ECO:0008006" key="3">
    <source>
        <dbReference type="Google" id="ProtNLM"/>
    </source>
</evidence>
<proteinExistence type="predicted"/>
<evidence type="ECO:0000256" key="1">
    <source>
        <dbReference type="SAM" id="Phobius"/>
    </source>
</evidence>
<gene>
    <name evidence="2" type="ORF">G8M86_001066</name>
</gene>
<evidence type="ECO:0000313" key="2">
    <source>
        <dbReference type="EMBL" id="HAF4525730.1"/>
    </source>
</evidence>
<sequence>MLVIWRDPRGVTGKDVYELDCSLSLQQNIARLFPGGLNADSTTVLLNGERINPQIVDLSRNATQLDRVEIILRQRGIGTMLVVAIVAAVAVVALMPKPTIPNSSGSQKDSPNNELTGQTNVARVYQAVPDIYGKIRAFPDLVAPSLSEYVDNVKNVTELLCVGIGSYQIENVKYADTLLSTISGASYEIFNPGDIIPLLYDAAESPDVDGQEITPPNLGDTVLYSATTNSVVAVEYASGSRAMSFTVPKSSDFQYFLDKSKPINVRITVNLEYSVVGSNGKTATQTGQFQVSGQIVSMGQSDNGDIVAPENYYDIGIGNATVSNDFPADGTITGDYLKIEDMEALFVGPFIMASDSDQIWYNVIFQRGLDGTANLTAEWWQVDADNNVIEGTEESDSFSYSDDTYEGQYFTRKIVPKAGRGRYAFRISRTNNGSDQLTDQAKLEEVYSIQVRQNVKALDTLIRCVTPATEQATGIKDRKFNAEVTRKTITWSGSGIVSTLNPSRDFADAVLHSFVTIAGRDAGELDTSSLYAISKSLKTKNERLGWFDFSFDDKDISLGQRLQTICNAARVTVFRDGLKWRFVRDEKKSIISAQFDARNLANADDGGTLQYRGHLPTSYDGIELEWVDASDTNDDGTDKKAYIRLRIDAGNRRIVEQAANRPNKIQLAGCRNKDQAMNRAQLEARRLIYQRLAVEDTTLNDAWMVSLGDRVRWADVYDEAIASGEILSIDGNVFTTSETLIFESGQSYKASITDQYGYPSPWITAAPVSGNNTAFSADFSSAYTADGITSMLGSRFILTPAQASEPMDFILTEKGPGTDPGQLKISLSQYDERIYEYD</sequence>
<dbReference type="AlphaFoldDB" id="A0A747PVW9"/>
<comment type="caution">
    <text evidence="2">The sequence shown here is derived from an EMBL/GenBank/DDBJ whole genome shotgun (WGS) entry which is preliminary data.</text>
</comment>
<keyword evidence="1" id="KW-1133">Transmembrane helix</keyword>
<dbReference type="EMBL" id="DAAVGD010000001">
    <property type="protein sequence ID" value="HAF4525730.1"/>
    <property type="molecule type" value="Genomic_DNA"/>
</dbReference>
<feature type="transmembrane region" description="Helical" evidence="1">
    <location>
        <begin position="77"/>
        <end position="95"/>
    </location>
</feature>
<keyword evidence="1" id="KW-0812">Transmembrane</keyword>
<protein>
    <recommendedName>
        <fullName evidence="3">Phage tail protein</fullName>
    </recommendedName>
</protein>
<keyword evidence="1" id="KW-0472">Membrane</keyword>
<accession>A0A747PVW9</accession>
<dbReference type="NCBIfam" id="NF040662">
    <property type="entry name" value="attach_TipJ_rel"/>
    <property type="match status" value="1"/>
</dbReference>
<reference evidence="2" key="1">
    <citation type="journal article" date="2018" name="Genome Biol.">
        <title>SKESA: strategic k-mer extension for scrupulous assemblies.</title>
        <authorList>
            <person name="Souvorov A."/>
            <person name="Agarwala R."/>
            <person name="Lipman D.J."/>
        </authorList>
    </citation>
    <scope>NUCLEOTIDE SEQUENCE</scope>
    <source>
        <strain evidence="2">MA.AU170 KAK-R</strain>
    </source>
</reference>
<reference evidence="2" key="2">
    <citation type="submission" date="2020-02" db="EMBL/GenBank/DDBJ databases">
        <authorList>
            <consortium name="NCBI Pathogen Detection Project"/>
        </authorList>
    </citation>
    <scope>NUCLEOTIDE SEQUENCE</scope>
    <source>
        <strain evidence="2">MA.AU170 KAK-R</strain>
    </source>
</reference>
<organism evidence="2">
    <name type="scientific">Salmonella enterica</name>
    <name type="common">Salmonella choleraesuis</name>
    <dbReference type="NCBI Taxonomy" id="28901"/>
    <lineage>
        <taxon>Bacteria</taxon>
        <taxon>Pseudomonadati</taxon>
        <taxon>Pseudomonadota</taxon>
        <taxon>Gammaproteobacteria</taxon>
        <taxon>Enterobacterales</taxon>
        <taxon>Enterobacteriaceae</taxon>
        <taxon>Salmonella</taxon>
    </lineage>
</organism>
<name>A0A747PVW9_SALER</name>